<comment type="catalytic activity">
    <reaction evidence="8 10">
        <text>D-xylulose + ATP = D-xylulose 5-phosphate + ADP + H(+)</text>
        <dbReference type="Rhea" id="RHEA:10964"/>
        <dbReference type="ChEBI" id="CHEBI:15378"/>
        <dbReference type="ChEBI" id="CHEBI:17140"/>
        <dbReference type="ChEBI" id="CHEBI:30616"/>
        <dbReference type="ChEBI" id="CHEBI:57737"/>
        <dbReference type="ChEBI" id="CHEBI:456216"/>
        <dbReference type="EC" id="2.7.1.17"/>
    </reaction>
</comment>
<accession>A0A9D2BHK5</accession>
<feature type="domain" description="Carbohydrate kinase FGGY N-terminal" evidence="11">
    <location>
        <begin position="4"/>
        <end position="247"/>
    </location>
</feature>
<dbReference type="NCBIfam" id="TIGR01312">
    <property type="entry name" value="XylB"/>
    <property type="match status" value="1"/>
</dbReference>
<keyword evidence="5 8" id="KW-0418">Kinase</keyword>
<dbReference type="InterPro" id="IPR018483">
    <property type="entry name" value="Carb_kinase_FGGY_CS"/>
</dbReference>
<feature type="active site" description="Proton acceptor" evidence="8">
    <location>
        <position position="240"/>
    </location>
</feature>
<dbReference type="CDD" id="cd07808">
    <property type="entry name" value="ASKHA_NBD_FGGY_EcXK-like"/>
    <property type="match status" value="1"/>
</dbReference>
<evidence type="ECO:0000256" key="6">
    <source>
        <dbReference type="ARBA" id="ARBA00022840"/>
    </source>
</evidence>
<dbReference type="PANTHER" id="PTHR43095:SF5">
    <property type="entry name" value="XYLULOSE KINASE"/>
    <property type="match status" value="1"/>
</dbReference>
<keyword evidence="2 8" id="KW-0859">Xylose metabolism</keyword>
<dbReference type="SUPFAM" id="SSF53067">
    <property type="entry name" value="Actin-like ATPase domain"/>
    <property type="match status" value="2"/>
</dbReference>
<dbReference type="Pfam" id="PF00370">
    <property type="entry name" value="FGGY_N"/>
    <property type="match status" value="1"/>
</dbReference>
<dbReference type="InterPro" id="IPR018485">
    <property type="entry name" value="FGGY_C"/>
</dbReference>
<feature type="binding site" evidence="8">
    <location>
        <begin position="81"/>
        <end position="82"/>
    </location>
    <ligand>
        <name>substrate</name>
    </ligand>
</feature>
<reference evidence="13" key="2">
    <citation type="submission" date="2021-04" db="EMBL/GenBank/DDBJ databases">
        <authorList>
            <person name="Gilroy R."/>
        </authorList>
    </citation>
    <scope>NUCLEOTIDE SEQUENCE</scope>
    <source>
        <strain evidence="13">CHK183-1962</strain>
    </source>
</reference>
<name>A0A9D2BHK5_9FIRM</name>
<dbReference type="EMBL" id="DXEK01000043">
    <property type="protein sequence ID" value="HIX76466.1"/>
    <property type="molecule type" value="Genomic_DNA"/>
</dbReference>
<keyword evidence="4 8" id="KW-0547">Nucleotide-binding</keyword>
<evidence type="ECO:0000259" key="11">
    <source>
        <dbReference type="Pfam" id="PF00370"/>
    </source>
</evidence>
<dbReference type="PANTHER" id="PTHR43095">
    <property type="entry name" value="SUGAR KINASE"/>
    <property type="match status" value="1"/>
</dbReference>
<evidence type="ECO:0000256" key="8">
    <source>
        <dbReference type="HAMAP-Rule" id="MF_02220"/>
    </source>
</evidence>
<evidence type="ECO:0000256" key="1">
    <source>
        <dbReference type="ARBA" id="ARBA00009156"/>
    </source>
</evidence>
<sequence length="492" mass="54872">MPAILGIDIGTSSTKVMLLDPQTGEQWVQAQAYDVSTPRIGYAEQDPDLWWQAVLSCLARLREQKGELYRQIACIGLSGQMHGLVMTDEAGVPVRPAILWNDQRSGEECEFLREQLSEKQQREVLRNRIFPGFALPSLLWVRRHEPEVLARARWVMQPKDYVRSRLTGCVGAEVSDASATLMFDIEKRDWAWEVLEECGFPRKLLPRCHESGEIQGTVSKECAALTGLPEQAKVIFGMGDQQAQSIGNGVFREGAFICNIGTGGQISSFSQKPVSDRQLRTQTFCHGFPGAYTVYGAVLNAGMSLKWLKDQILQETDFRQMSRMAGQVPPGSEGLIFLPYLTGERTPHMNPDARGIFFGLHLMHTRDHMARAVMEGVTFALRESMEILEELGLPCDRILSSGGGAFSPVWLQVQADIFGKEVQVCRVKEQACLGACMLAGTAAGIYPDVGEAARQLAVLAPKIYRPGEAAAEAYRKQYEKYREIYRQVKDLF</sequence>
<evidence type="ECO:0000256" key="2">
    <source>
        <dbReference type="ARBA" id="ARBA00022629"/>
    </source>
</evidence>
<proteinExistence type="inferred from homology"/>
<evidence type="ECO:0000256" key="3">
    <source>
        <dbReference type="ARBA" id="ARBA00022679"/>
    </source>
</evidence>
<comment type="similarity">
    <text evidence="1 8 9">Belongs to the FGGY kinase family.</text>
</comment>
<dbReference type="Gene3D" id="3.30.420.40">
    <property type="match status" value="2"/>
</dbReference>
<evidence type="ECO:0000313" key="14">
    <source>
        <dbReference type="Proteomes" id="UP000886890"/>
    </source>
</evidence>
<dbReference type="GO" id="GO:0005524">
    <property type="term" value="F:ATP binding"/>
    <property type="evidence" value="ECO:0007669"/>
    <property type="project" value="UniProtKB-UniRule"/>
</dbReference>
<dbReference type="GO" id="GO:0005998">
    <property type="term" value="P:xylulose catabolic process"/>
    <property type="evidence" value="ECO:0007669"/>
    <property type="project" value="UniProtKB-UniRule"/>
</dbReference>
<dbReference type="HAMAP" id="MF_02220">
    <property type="entry name" value="XylB"/>
    <property type="match status" value="1"/>
</dbReference>
<dbReference type="PROSITE" id="PS00445">
    <property type="entry name" value="FGGY_KINASES_2"/>
    <property type="match status" value="1"/>
</dbReference>
<dbReference type="InterPro" id="IPR018484">
    <property type="entry name" value="FGGY_N"/>
</dbReference>
<dbReference type="AlphaFoldDB" id="A0A9D2BHK5"/>
<evidence type="ECO:0000256" key="4">
    <source>
        <dbReference type="ARBA" id="ARBA00022741"/>
    </source>
</evidence>
<dbReference type="InterPro" id="IPR000577">
    <property type="entry name" value="Carb_kinase_FGGY"/>
</dbReference>
<feature type="domain" description="Carbohydrate kinase FGGY C-terminal" evidence="12">
    <location>
        <begin position="258"/>
        <end position="443"/>
    </location>
</feature>
<dbReference type="Proteomes" id="UP000886890">
    <property type="component" value="Unassembled WGS sequence"/>
</dbReference>
<keyword evidence="3 8" id="KW-0808">Transferase</keyword>
<dbReference type="InterPro" id="IPR006000">
    <property type="entry name" value="Xylulokinase"/>
</dbReference>
<evidence type="ECO:0000256" key="5">
    <source>
        <dbReference type="ARBA" id="ARBA00022777"/>
    </source>
</evidence>
<gene>
    <name evidence="8 10 13" type="primary">xylB</name>
    <name evidence="13" type="ORF">H9734_02555</name>
</gene>
<protein>
    <recommendedName>
        <fullName evidence="8 10">Xylulose kinase</fullName>
        <shortName evidence="8 10">Xylulokinase</shortName>
        <ecNumber evidence="8 10">2.7.1.17</ecNumber>
    </recommendedName>
</protein>
<dbReference type="InterPro" id="IPR050406">
    <property type="entry name" value="FGGY_Carb_Kinase"/>
</dbReference>
<evidence type="ECO:0000256" key="10">
    <source>
        <dbReference type="RuleBase" id="RU364073"/>
    </source>
</evidence>
<keyword evidence="6 8" id="KW-0067">ATP-binding</keyword>
<dbReference type="PIRSF" id="PIRSF000538">
    <property type="entry name" value="GlpK"/>
    <property type="match status" value="1"/>
</dbReference>
<dbReference type="InterPro" id="IPR043129">
    <property type="entry name" value="ATPase_NBD"/>
</dbReference>
<evidence type="ECO:0000259" key="12">
    <source>
        <dbReference type="Pfam" id="PF02782"/>
    </source>
</evidence>
<evidence type="ECO:0000256" key="7">
    <source>
        <dbReference type="ARBA" id="ARBA00023277"/>
    </source>
</evidence>
<organism evidence="13 14">
    <name type="scientific">Candidatus Fusicatenibacter merdavium</name>
    <dbReference type="NCBI Taxonomy" id="2838600"/>
    <lineage>
        <taxon>Bacteria</taxon>
        <taxon>Bacillati</taxon>
        <taxon>Bacillota</taxon>
        <taxon>Clostridia</taxon>
        <taxon>Lachnospirales</taxon>
        <taxon>Lachnospiraceae</taxon>
        <taxon>Fusicatenibacter</taxon>
    </lineage>
</organism>
<comment type="function">
    <text evidence="8">Catalyzes the phosphorylation of D-xylulose to D-xylulose 5-phosphate.</text>
</comment>
<dbReference type="Pfam" id="PF02782">
    <property type="entry name" value="FGGY_C"/>
    <property type="match status" value="1"/>
</dbReference>
<evidence type="ECO:0000256" key="9">
    <source>
        <dbReference type="RuleBase" id="RU003733"/>
    </source>
</evidence>
<dbReference type="EC" id="2.7.1.17" evidence="8 10"/>
<comment type="caution">
    <text evidence="13">The sequence shown here is derived from an EMBL/GenBank/DDBJ whole genome shotgun (WGS) entry which is preliminary data.</text>
</comment>
<evidence type="ECO:0000313" key="13">
    <source>
        <dbReference type="EMBL" id="HIX76466.1"/>
    </source>
</evidence>
<reference evidence="13" key="1">
    <citation type="journal article" date="2021" name="PeerJ">
        <title>Extensive microbial diversity within the chicken gut microbiome revealed by metagenomics and culture.</title>
        <authorList>
            <person name="Gilroy R."/>
            <person name="Ravi A."/>
            <person name="Getino M."/>
            <person name="Pursley I."/>
            <person name="Horton D.L."/>
            <person name="Alikhan N.F."/>
            <person name="Baker D."/>
            <person name="Gharbi K."/>
            <person name="Hall N."/>
            <person name="Watson M."/>
            <person name="Adriaenssens E.M."/>
            <person name="Foster-Nyarko E."/>
            <person name="Jarju S."/>
            <person name="Secka A."/>
            <person name="Antonio M."/>
            <person name="Oren A."/>
            <person name="Chaudhuri R.R."/>
            <person name="La Ragione R."/>
            <person name="Hildebrand F."/>
            <person name="Pallen M.J."/>
        </authorList>
    </citation>
    <scope>NUCLEOTIDE SEQUENCE</scope>
    <source>
        <strain evidence="13">CHK183-1962</strain>
    </source>
</reference>
<feature type="site" description="Important for activity" evidence="8">
    <location>
        <position position="8"/>
    </location>
</feature>
<keyword evidence="7 8" id="KW-0119">Carbohydrate metabolism</keyword>
<dbReference type="GO" id="GO:0042732">
    <property type="term" value="P:D-xylose metabolic process"/>
    <property type="evidence" value="ECO:0007669"/>
    <property type="project" value="UniProtKB-KW"/>
</dbReference>
<dbReference type="GO" id="GO:0004856">
    <property type="term" value="F:D-xylulokinase activity"/>
    <property type="evidence" value="ECO:0007669"/>
    <property type="project" value="UniProtKB-UniRule"/>
</dbReference>